<dbReference type="AlphaFoldDB" id="A0A699UR24"/>
<comment type="caution">
    <text evidence="1">The sequence shown here is derived from an EMBL/GenBank/DDBJ whole genome shotgun (WGS) entry which is preliminary data.</text>
</comment>
<evidence type="ECO:0000313" key="1">
    <source>
        <dbReference type="EMBL" id="GFD23858.1"/>
    </source>
</evidence>
<gene>
    <name evidence="1" type="ORF">Tci_895827</name>
</gene>
<dbReference type="EMBL" id="BKCJ011347961">
    <property type="protein sequence ID" value="GFD23858.1"/>
    <property type="molecule type" value="Genomic_DNA"/>
</dbReference>
<protein>
    <submittedName>
        <fullName evidence="1">Uncharacterized protein</fullName>
    </submittedName>
</protein>
<feature type="non-terminal residue" evidence="1">
    <location>
        <position position="1"/>
    </location>
</feature>
<name>A0A699UR24_TANCI</name>
<sequence>DYEVDPINAKDMIAKEFATHVPKMIEDLFRKHMHNITLNLYLITSSSTARKSFANLQQQLYLTMKSKLQDQAADPEI</sequence>
<proteinExistence type="predicted"/>
<accession>A0A699UR24</accession>
<reference evidence="1" key="1">
    <citation type="journal article" date="2019" name="Sci. Rep.">
        <title>Draft genome of Tanacetum cinerariifolium, the natural source of mosquito coil.</title>
        <authorList>
            <person name="Yamashiro T."/>
            <person name="Shiraishi A."/>
            <person name="Satake H."/>
            <person name="Nakayama K."/>
        </authorList>
    </citation>
    <scope>NUCLEOTIDE SEQUENCE</scope>
</reference>
<organism evidence="1">
    <name type="scientific">Tanacetum cinerariifolium</name>
    <name type="common">Dalmatian daisy</name>
    <name type="synonym">Chrysanthemum cinerariifolium</name>
    <dbReference type="NCBI Taxonomy" id="118510"/>
    <lineage>
        <taxon>Eukaryota</taxon>
        <taxon>Viridiplantae</taxon>
        <taxon>Streptophyta</taxon>
        <taxon>Embryophyta</taxon>
        <taxon>Tracheophyta</taxon>
        <taxon>Spermatophyta</taxon>
        <taxon>Magnoliopsida</taxon>
        <taxon>eudicotyledons</taxon>
        <taxon>Gunneridae</taxon>
        <taxon>Pentapetalae</taxon>
        <taxon>asterids</taxon>
        <taxon>campanulids</taxon>
        <taxon>Asterales</taxon>
        <taxon>Asteraceae</taxon>
        <taxon>Asteroideae</taxon>
        <taxon>Anthemideae</taxon>
        <taxon>Anthemidinae</taxon>
        <taxon>Tanacetum</taxon>
    </lineage>
</organism>